<feature type="transmembrane region" description="Helical" evidence="10">
    <location>
        <begin position="310"/>
        <end position="329"/>
    </location>
</feature>
<evidence type="ECO:0000313" key="15">
    <source>
        <dbReference type="Proteomes" id="UP000031802"/>
    </source>
</evidence>
<evidence type="ECO:0000259" key="11">
    <source>
        <dbReference type="Pfam" id="PF03412"/>
    </source>
</evidence>
<dbReference type="Pfam" id="PF03412">
    <property type="entry name" value="Peptidase_C39"/>
    <property type="match status" value="1"/>
</dbReference>
<dbReference type="GO" id="GO:0005524">
    <property type="term" value="F:ATP binding"/>
    <property type="evidence" value="ECO:0007669"/>
    <property type="project" value="InterPro"/>
</dbReference>
<evidence type="ECO:0000256" key="2">
    <source>
        <dbReference type="ARBA" id="ARBA00006214"/>
    </source>
</evidence>
<dbReference type="GO" id="GO:0016020">
    <property type="term" value="C:membrane"/>
    <property type="evidence" value="ECO:0007669"/>
    <property type="project" value="UniProtKB-SubCell"/>
</dbReference>
<keyword evidence="15" id="KW-1185">Reference proteome</keyword>
<evidence type="ECO:0000259" key="12">
    <source>
        <dbReference type="Pfam" id="PF07884"/>
    </source>
</evidence>
<evidence type="ECO:0008006" key="16">
    <source>
        <dbReference type="Google" id="ProtNLM"/>
    </source>
</evidence>
<feature type="transmembrane region" description="Helical" evidence="10">
    <location>
        <begin position="138"/>
        <end position="158"/>
    </location>
</feature>
<comment type="similarity">
    <text evidence="2">Belongs to the VKOR family.</text>
</comment>
<name>A0A0B8T434_9SPHI</name>
<feature type="transmembrane region" description="Helical" evidence="10">
    <location>
        <begin position="274"/>
        <end position="298"/>
    </location>
</feature>
<reference evidence="15" key="1">
    <citation type="submission" date="2014-04" db="EMBL/GenBank/DDBJ databases">
        <title>Whole-Genome optical mapping and complete genome sequence of Sphingobacterium deserti sp. nov., a new spaces isolated from desert in the west of China.</title>
        <authorList>
            <person name="Teng C."/>
            <person name="Zhou Z."/>
            <person name="Li X."/>
            <person name="Chen M."/>
            <person name="Lin M."/>
            <person name="Wang L."/>
            <person name="Su S."/>
            <person name="Zhang C."/>
            <person name="Zhang W."/>
        </authorList>
    </citation>
    <scope>NUCLEOTIDE SEQUENCE [LARGE SCALE GENOMIC DNA]</scope>
    <source>
        <strain evidence="15">ACCC05744</strain>
    </source>
</reference>
<evidence type="ECO:0000259" key="13">
    <source>
        <dbReference type="Pfam" id="PF13462"/>
    </source>
</evidence>
<feature type="transmembrane region" description="Helical" evidence="10">
    <location>
        <begin position="164"/>
        <end position="184"/>
    </location>
</feature>
<dbReference type="STRING" id="1229276.DI53_0241"/>
<feature type="domain" description="Vitamin K epoxide reductase" evidence="12">
    <location>
        <begin position="172"/>
        <end position="291"/>
    </location>
</feature>
<keyword evidence="9" id="KW-0676">Redox-active center</keyword>
<comment type="subcellular location">
    <subcellularLocation>
        <location evidence="1">Membrane</location>
        <topology evidence="1">Multi-pass membrane protein</topology>
    </subcellularLocation>
</comment>
<dbReference type="InterPro" id="IPR012336">
    <property type="entry name" value="Thioredoxin-like_fold"/>
</dbReference>
<evidence type="ECO:0000256" key="4">
    <source>
        <dbReference type="ARBA" id="ARBA00022719"/>
    </source>
</evidence>
<dbReference type="GO" id="GO:0048038">
    <property type="term" value="F:quinone binding"/>
    <property type="evidence" value="ECO:0007669"/>
    <property type="project" value="UniProtKB-KW"/>
</dbReference>
<dbReference type="AlphaFoldDB" id="A0A0B8T434"/>
<dbReference type="RefSeq" id="WP_037494413.1">
    <property type="nucleotide sequence ID" value="NZ_JJMU01000002.1"/>
</dbReference>
<dbReference type="InterPro" id="IPR036249">
    <property type="entry name" value="Thioredoxin-like_sf"/>
</dbReference>
<feature type="transmembrane region" description="Helical" evidence="10">
    <location>
        <begin position="244"/>
        <end position="262"/>
    </location>
</feature>
<dbReference type="Pfam" id="PF07884">
    <property type="entry name" value="VKOR"/>
    <property type="match status" value="1"/>
</dbReference>
<keyword evidence="6" id="KW-0560">Oxidoreductase</keyword>
<feature type="domain" description="Peptidase C39" evidence="11">
    <location>
        <begin position="32"/>
        <end position="118"/>
    </location>
</feature>
<dbReference type="EMBL" id="JJMU01000002">
    <property type="protein sequence ID" value="KGE16126.1"/>
    <property type="molecule type" value="Genomic_DNA"/>
</dbReference>
<dbReference type="Gene3D" id="3.90.70.10">
    <property type="entry name" value="Cysteine proteinases"/>
    <property type="match status" value="1"/>
</dbReference>
<keyword evidence="3 10" id="KW-0812">Transmembrane</keyword>
<evidence type="ECO:0000256" key="1">
    <source>
        <dbReference type="ARBA" id="ARBA00004141"/>
    </source>
</evidence>
<dbReference type="GO" id="GO:0016491">
    <property type="term" value="F:oxidoreductase activity"/>
    <property type="evidence" value="ECO:0007669"/>
    <property type="project" value="UniProtKB-KW"/>
</dbReference>
<dbReference type="InterPro" id="IPR038354">
    <property type="entry name" value="VKOR_sf"/>
</dbReference>
<evidence type="ECO:0000256" key="8">
    <source>
        <dbReference type="ARBA" id="ARBA00023157"/>
    </source>
</evidence>
<evidence type="ECO:0000256" key="5">
    <source>
        <dbReference type="ARBA" id="ARBA00022989"/>
    </source>
</evidence>
<dbReference type="Gene3D" id="3.40.30.10">
    <property type="entry name" value="Glutaredoxin"/>
    <property type="match status" value="1"/>
</dbReference>
<evidence type="ECO:0000313" key="14">
    <source>
        <dbReference type="EMBL" id="KGE16126.1"/>
    </source>
</evidence>
<sequence length="520" mass="60399">MKRGNNVLTALLKALKIKHTESFSNKFYNEHPFKYNLLGLSKMLDFYGVNNGGFRFDNKCQDIQEIQAPFVAHIEGEFAVIYKISKTHISYRLGRHNFNLKLNEFCEKWTGIALLVEIEPNSTEQDYLLHRRLELSKASLKFALLCLVITAFIIGFYQNNIVQPQTLLSLTFNGVGVIIGYLLVEKQIKIEGSYSDKICSILKESDCNNVLESKASKLWGIFGWSEIGLAYFFSNLIVLCFFPYLINYSAILSSLSSFYIIWSIWYQKFRVKQWCVLCLAVQFLLALLVSVNLVYGYIALPTIISKELLLVSLIYLLPFCICANLIPLFSEKGKIEKISQEINSLKVHESVLEIFLKQQSYYHCEKSFSNIIFGNPDGNLLVTILSNPHCNPCGDLHYRIEELIKKGSKNLCIQYIFTSFEKELEISSKFLIATYLNCTENERKRIFNEWFKHGKNDKENFFKLYDFDLDNESIQREFSRHLDWKKSTNLDSTPTILINGYMLPRNYRIEDFEFIDKVTL</sequence>
<dbReference type="eggNOG" id="COG1651">
    <property type="taxonomic scope" value="Bacteria"/>
</dbReference>
<dbReference type="OrthoDB" id="1100563at2"/>
<dbReference type="Gene3D" id="1.20.1440.130">
    <property type="entry name" value="VKOR domain"/>
    <property type="match status" value="1"/>
</dbReference>
<dbReference type="SUPFAM" id="SSF52833">
    <property type="entry name" value="Thioredoxin-like"/>
    <property type="match status" value="1"/>
</dbReference>
<protein>
    <recommendedName>
        <fullName evidence="16">Vitamin K epoxide reductase</fullName>
    </recommendedName>
</protein>
<reference evidence="14 15" key="2">
    <citation type="journal article" date="2015" name="PLoS ONE">
        <title>Whole-Genome Optical Mapping and Finished Genome Sequence of Sphingobacterium deserti sp. nov., a New Species Isolated from the Western Desert of China.</title>
        <authorList>
            <person name="Teng C."/>
            <person name="Zhou Z."/>
            <person name="Molnar I."/>
            <person name="Li X."/>
            <person name="Tang R."/>
            <person name="Chen M."/>
            <person name="Wang L."/>
            <person name="Su S."/>
            <person name="Zhang W."/>
            <person name="Lin M."/>
        </authorList>
    </citation>
    <scope>NUCLEOTIDE SEQUENCE [LARGE SCALE GENOMIC DNA]</scope>
    <source>
        <strain evidence="15">ACCC05744</strain>
    </source>
</reference>
<dbReference type="Proteomes" id="UP000031802">
    <property type="component" value="Unassembled WGS sequence"/>
</dbReference>
<gene>
    <name evidence="14" type="ORF">DI53_0241</name>
</gene>
<dbReference type="GO" id="GO:0008233">
    <property type="term" value="F:peptidase activity"/>
    <property type="evidence" value="ECO:0007669"/>
    <property type="project" value="InterPro"/>
</dbReference>
<evidence type="ECO:0000256" key="3">
    <source>
        <dbReference type="ARBA" id="ARBA00022692"/>
    </source>
</evidence>
<feature type="domain" description="Thioredoxin-like fold" evidence="13">
    <location>
        <begin position="370"/>
        <end position="513"/>
    </location>
</feature>
<evidence type="ECO:0000256" key="10">
    <source>
        <dbReference type="SAM" id="Phobius"/>
    </source>
</evidence>
<dbReference type="InterPro" id="IPR005074">
    <property type="entry name" value="Peptidase_C39"/>
</dbReference>
<comment type="caution">
    <text evidence="14">The sequence shown here is derived from an EMBL/GenBank/DDBJ whole genome shotgun (WGS) entry which is preliminary data.</text>
</comment>
<dbReference type="GO" id="GO:0006508">
    <property type="term" value="P:proteolysis"/>
    <property type="evidence" value="ECO:0007669"/>
    <property type="project" value="InterPro"/>
</dbReference>
<accession>A0A0B8T434</accession>
<dbReference type="Pfam" id="PF13462">
    <property type="entry name" value="Thioredoxin_4"/>
    <property type="match status" value="1"/>
</dbReference>
<keyword evidence="4" id="KW-0874">Quinone</keyword>
<organism evidence="14 15">
    <name type="scientific">Sphingobacterium deserti</name>
    <dbReference type="NCBI Taxonomy" id="1229276"/>
    <lineage>
        <taxon>Bacteria</taxon>
        <taxon>Pseudomonadati</taxon>
        <taxon>Bacteroidota</taxon>
        <taxon>Sphingobacteriia</taxon>
        <taxon>Sphingobacteriales</taxon>
        <taxon>Sphingobacteriaceae</taxon>
        <taxon>Sphingobacterium</taxon>
    </lineage>
</organism>
<keyword evidence="5 10" id="KW-1133">Transmembrane helix</keyword>
<keyword evidence="7 10" id="KW-0472">Membrane</keyword>
<dbReference type="InterPro" id="IPR012932">
    <property type="entry name" value="VKOR"/>
</dbReference>
<dbReference type="PATRIC" id="fig|1229276.3.peg.250"/>
<dbReference type="CDD" id="cd12921">
    <property type="entry name" value="VKOR_4"/>
    <property type="match status" value="1"/>
</dbReference>
<evidence type="ECO:0000256" key="9">
    <source>
        <dbReference type="ARBA" id="ARBA00023284"/>
    </source>
</evidence>
<proteinExistence type="inferred from homology"/>
<feature type="transmembrane region" description="Helical" evidence="10">
    <location>
        <begin position="218"/>
        <end position="238"/>
    </location>
</feature>
<evidence type="ECO:0000256" key="7">
    <source>
        <dbReference type="ARBA" id="ARBA00023136"/>
    </source>
</evidence>
<keyword evidence="8" id="KW-1015">Disulfide bond</keyword>
<evidence type="ECO:0000256" key="6">
    <source>
        <dbReference type="ARBA" id="ARBA00023002"/>
    </source>
</evidence>